<evidence type="ECO:0000313" key="3">
    <source>
        <dbReference type="EMBL" id="KAJ8433171.1"/>
    </source>
</evidence>
<keyword evidence="1" id="KW-0175">Coiled coil</keyword>
<organism evidence="3 4">
    <name type="scientific">Carnegiea gigantea</name>
    <dbReference type="NCBI Taxonomy" id="171969"/>
    <lineage>
        <taxon>Eukaryota</taxon>
        <taxon>Viridiplantae</taxon>
        <taxon>Streptophyta</taxon>
        <taxon>Embryophyta</taxon>
        <taxon>Tracheophyta</taxon>
        <taxon>Spermatophyta</taxon>
        <taxon>Magnoliopsida</taxon>
        <taxon>eudicotyledons</taxon>
        <taxon>Gunneridae</taxon>
        <taxon>Pentapetalae</taxon>
        <taxon>Caryophyllales</taxon>
        <taxon>Cactineae</taxon>
        <taxon>Cactaceae</taxon>
        <taxon>Cactoideae</taxon>
        <taxon>Echinocereeae</taxon>
        <taxon>Carnegiea</taxon>
    </lineage>
</organism>
<protein>
    <submittedName>
        <fullName evidence="3">Uncharacterized protein</fullName>
    </submittedName>
</protein>
<accession>A0A9Q1Q9H2</accession>
<evidence type="ECO:0000313" key="4">
    <source>
        <dbReference type="Proteomes" id="UP001153076"/>
    </source>
</evidence>
<keyword evidence="4" id="KW-1185">Reference proteome</keyword>
<feature type="region of interest" description="Disordered" evidence="2">
    <location>
        <begin position="297"/>
        <end position="326"/>
    </location>
</feature>
<feature type="region of interest" description="Disordered" evidence="2">
    <location>
        <begin position="1"/>
        <end position="43"/>
    </location>
</feature>
<evidence type="ECO:0000256" key="2">
    <source>
        <dbReference type="SAM" id="MobiDB-lite"/>
    </source>
</evidence>
<gene>
    <name evidence="3" type="ORF">Cgig2_023815</name>
</gene>
<name>A0A9Q1Q9H2_9CARY</name>
<feature type="compositionally biased region" description="Basic residues" evidence="2">
    <location>
        <begin position="7"/>
        <end position="16"/>
    </location>
</feature>
<evidence type="ECO:0000256" key="1">
    <source>
        <dbReference type="SAM" id="Coils"/>
    </source>
</evidence>
<reference evidence="3" key="1">
    <citation type="submission" date="2022-04" db="EMBL/GenBank/DDBJ databases">
        <title>Carnegiea gigantea Genome sequencing and assembly v2.</title>
        <authorList>
            <person name="Copetti D."/>
            <person name="Sanderson M.J."/>
            <person name="Burquez A."/>
            <person name="Wojciechowski M.F."/>
        </authorList>
    </citation>
    <scope>NUCLEOTIDE SEQUENCE</scope>
    <source>
        <strain evidence="3">SGP5-SGP5p</strain>
        <tissue evidence="3">Aerial part</tissue>
    </source>
</reference>
<sequence>MTDRDPRRQRHRRRGGSRLSDADSHSLEAVGVGERTYGSPVRDPLTAAATSSFMPTPRVDARFGNPFVDPNQVPVLNQPRCWFASSHAGDTSGAGGVNTTFWNTFGSFVPCNANLIMSALGSNQQSTLYPTPHHIPHPAVVPTPQRTPEPQAQATSQQSRGRILLWSEHEVAVRDKSLIEPEEDTYMLYYRFTKYKMLVERNSILKYYYWLPQHDRQVRRNFDISGAKQLKNLFAYAPEEARQAKEAHHKEIEDLQKAIEEKEVKFQHELAQEKVARQRDKEKVKSKISKLWKFFKSQQAGSSTAPPEDDDEDDPDPSHQGDSSDD</sequence>
<proteinExistence type="predicted"/>
<feature type="region of interest" description="Disordered" evidence="2">
    <location>
        <begin position="130"/>
        <end position="159"/>
    </location>
</feature>
<dbReference type="Proteomes" id="UP001153076">
    <property type="component" value="Unassembled WGS sequence"/>
</dbReference>
<dbReference type="AlphaFoldDB" id="A0A9Q1Q9H2"/>
<comment type="caution">
    <text evidence="3">The sequence shown here is derived from an EMBL/GenBank/DDBJ whole genome shotgun (WGS) entry which is preliminary data.</text>
</comment>
<feature type="compositionally biased region" description="Polar residues" evidence="2">
    <location>
        <begin position="148"/>
        <end position="159"/>
    </location>
</feature>
<dbReference type="EMBL" id="JAKOGI010000556">
    <property type="protein sequence ID" value="KAJ8433171.1"/>
    <property type="molecule type" value="Genomic_DNA"/>
</dbReference>
<dbReference type="OrthoDB" id="914169at2759"/>
<feature type="coiled-coil region" evidence="1">
    <location>
        <begin position="241"/>
        <end position="272"/>
    </location>
</feature>